<dbReference type="NCBIfam" id="NF002346">
    <property type="entry name" value="PRK01305.2-3"/>
    <property type="match status" value="1"/>
</dbReference>
<feature type="domain" description="N-end rule aminoacyl transferase C-terminal" evidence="6">
    <location>
        <begin position="101"/>
        <end position="221"/>
    </location>
</feature>
<name>A0A1I0D9N4_THASX</name>
<dbReference type="GO" id="GO:0005737">
    <property type="term" value="C:cytoplasm"/>
    <property type="evidence" value="ECO:0007669"/>
    <property type="project" value="UniProtKB-SubCell"/>
</dbReference>
<dbReference type="InterPro" id="IPR007472">
    <property type="entry name" value="N-end_Aminoacyl_Trfase_C"/>
</dbReference>
<dbReference type="PIRSF" id="PIRSF037208">
    <property type="entry name" value="ATE_pro_prd"/>
    <property type="match status" value="1"/>
</dbReference>
<dbReference type="NCBIfam" id="NF002345">
    <property type="entry name" value="PRK01305.2-2"/>
    <property type="match status" value="1"/>
</dbReference>
<comment type="subcellular location">
    <subcellularLocation>
        <location evidence="4">Cytoplasm</location>
    </subcellularLocation>
</comment>
<comment type="function">
    <text evidence="4">Functions in the N-end rule pathway of protein degradation where it conjugates Leu from its aminoacyl-tRNA to the N-termini of proteins containing an N-terminal aspartate or glutamate.</text>
</comment>
<evidence type="ECO:0000313" key="8">
    <source>
        <dbReference type="Proteomes" id="UP000199308"/>
    </source>
</evidence>
<dbReference type="PANTHER" id="PTHR21367">
    <property type="entry name" value="ARGININE-TRNA-PROTEIN TRANSFERASE 1"/>
    <property type="match status" value="1"/>
</dbReference>
<dbReference type="GO" id="GO:0004057">
    <property type="term" value="F:arginyl-tRNA--protein transferase activity"/>
    <property type="evidence" value="ECO:0007669"/>
    <property type="project" value="InterPro"/>
</dbReference>
<dbReference type="InterPro" id="IPR016181">
    <property type="entry name" value="Acyl_CoA_acyltransferase"/>
</dbReference>
<evidence type="ECO:0000313" key="7">
    <source>
        <dbReference type="EMBL" id="SET28983.1"/>
    </source>
</evidence>
<dbReference type="InterPro" id="IPR017138">
    <property type="entry name" value="Asp_Glu_LeuTrfase"/>
</dbReference>
<dbReference type="EC" id="2.3.2.29" evidence="4"/>
<dbReference type="EMBL" id="FOHK01000006">
    <property type="protein sequence ID" value="SET28983.1"/>
    <property type="molecule type" value="Genomic_DNA"/>
</dbReference>
<evidence type="ECO:0000259" key="5">
    <source>
        <dbReference type="Pfam" id="PF04376"/>
    </source>
</evidence>
<proteinExistence type="inferred from homology"/>
<evidence type="ECO:0000259" key="6">
    <source>
        <dbReference type="Pfam" id="PF04377"/>
    </source>
</evidence>
<evidence type="ECO:0000256" key="3">
    <source>
        <dbReference type="ARBA" id="ARBA00023315"/>
    </source>
</evidence>
<dbReference type="HAMAP" id="MF_00689">
    <property type="entry name" value="Bpt"/>
    <property type="match status" value="1"/>
</dbReference>
<protein>
    <recommendedName>
        <fullName evidence="4">Aspartate/glutamate leucyltransferase</fullName>
        <ecNumber evidence="4">2.3.2.29</ecNumber>
    </recommendedName>
</protein>
<keyword evidence="8" id="KW-1185">Reference proteome</keyword>
<dbReference type="InterPro" id="IPR030700">
    <property type="entry name" value="N-end_Aminoacyl_Trfase"/>
</dbReference>
<dbReference type="GO" id="GO:0008914">
    <property type="term" value="F:leucyl-tRNA--protein transferase activity"/>
    <property type="evidence" value="ECO:0007669"/>
    <property type="project" value="UniProtKB-UniRule"/>
</dbReference>
<dbReference type="Proteomes" id="UP000199308">
    <property type="component" value="Unassembled WGS sequence"/>
</dbReference>
<gene>
    <name evidence="4" type="primary">bpt</name>
    <name evidence="7" type="ORF">SAMN05660429_01429</name>
</gene>
<dbReference type="InterPro" id="IPR007471">
    <property type="entry name" value="N-end_Aminoacyl_Trfase_N"/>
</dbReference>
<dbReference type="SUPFAM" id="SSF55729">
    <property type="entry name" value="Acyl-CoA N-acyltransferases (Nat)"/>
    <property type="match status" value="1"/>
</dbReference>
<reference evidence="7 8" key="1">
    <citation type="submission" date="2016-10" db="EMBL/GenBank/DDBJ databases">
        <authorList>
            <person name="de Groot N.N."/>
        </authorList>
    </citation>
    <scope>NUCLEOTIDE SEQUENCE [LARGE SCALE GENOMIC DNA]</scope>
    <source>
        <strain evidence="7 8">DSM 19706</strain>
    </source>
</reference>
<evidence type="ECO:0000256" key="2">
    <source>
        <dbReference type="ARBA" id="ARBA00022679"/>
    </source>
</evidence>
<dbReference type="RefSeq" id="WP_245732092.1">
    <property type="nucleotide sequence ID" value="NZ_AP027363.1"/>
</dbReference>
<evidence type="ECO:0000256" key="4">
    <source>
        <dbReference type="HAMAP-Rule" id="MF_00689"/>
    </source>
</evidence>
<keyword evidence="1 4" id="KW-0963">Cytoplasm</keyword>
<evidence type="ECO:0000256" key="1">
    <source>
        <dbReference type="ARBA" id="ARBA00022490"/>
    </source>
</evidence>
<comment type="catalytic activity">
    <reaction evidence="4">
        <text>N-terminal L-aspartyl-[protein] + L-leucyl-tRNA(Leu) = N-terminal L-leucyl-L-aspartyl-[protein] + tRNA(Leu) + H(+)</text>
        <dbReference type="Rhea" id="RHEA:50420"/>
        <dbReference type="Rhea" id="RHEA-COMP:9613"/>
        <dbReference type="Rhea" id="RHEA-COMP:9622"/>
        <dbReference type="Rhea" id="RHEA-COMP:12669"/>
        <dbReference type="Rhea" id="RHEA-COMP:12674"/>
        <dbReference type="ChEBI" id="CHEBI:15378"/>
        <dbReference type="ChEBI" id="CHEBI:64720"/>
        <dbReference type="ChEBI" id="CHEBI:78442"/>
        <dbReference type="ChEBI" id="CHEBI:78494"/>
        <dbReference type="ChEBI" id="CHEBI:133042"/>
        <dbReference type="EC" id="2.3.2.29"/>
    </reaction>
</comment>
<keyword evidence="2 4" id="KW-0808">Transferase</keyword>
<dbReference type="AlphaFoldDB" id="A0A1I0D9N4"/>
<dbReference type="PANTHER" id="PTHR21367:SF1">
    <property type="entry name" value="ARGINYL-TRNA--PROTEIN TRANSFERASE 1"/>
    <property type="match status" value="1"/>
</dbReference>
<accession>A0A1I0D9N4</accession>
<dbReference type="NCBIfam" id="NF002342">
    <property type="entry name" value="PRK01305.1-3"/>
    <property type="match status" value="1"/>
</dbReference>
<dbReference type="STRING" id="349064.SAMN05660429_01429"/>
<dbReference type="Pfam" id="PF04377">
    <property type="entry name" value="ATE_C"/>
    <property type="match status" value="1"/>
</dbReference>
<comment type="similarity">
    <text evidence="4">Belongs to the R-transferase family. Bpt subfamily.</text>
</comment>
<keyword evidence="3 4" id="KW-0012">Acyltransferase</keyword>
<dbReference type="GO" id="GO:0071596">
    <property type="term" value="P:ubiquitin-dependent protein catabolic process via the N-end rule pathway"/>
    <property type="evidence" value="ECO:0007669"/>
    <property type="project" value="InterPro"/>
</dbReference>
<organism evidence="7 8">
    <name type="scientific">Thalassotalea agarivorans</name>
    <name type="common">Thalassomonas agarivorans</name>
    <dbReference type="NCBI Taxonomy" id="349064"/>
    <lineage>
        <taxon>Bacteria</taxon>
        <taxon>Pseudomonadati</taxon>
        <taxon>Pseudomonadota</taxon>
        <taxon>Gammaproteobacteria</taxon>
        <taxon>Alteromonadales</taxon>
        <taxon>Colwelliaceae</taxon>
        <taxon>Thalassotalea</taxon>
    </lineage>
</organism>
<feature type="domain" description="N-end aminoacyl transferase N-terminal" evidence="5">
    <location>
        <begin position="12"/>
        <end position="81"/>
    </location>
</feature>
<sequence length="232" mass="27433">MNYQFGLTKTFPCNYLPEQSERLLVAVDEALHNSEKYLWLLHNGFRRSGSSIYKPHCEACKACQSIRVVCKQFTPSKSQKRLAKKNKHFTVKVSHELKDSYFELYSQYIEAFHQDGSMFPAKYEQFNDFINSNVCDYVFLEIYDDTTLISVAVTDVFHNALSAVYTFYHPDYRKNSIGMYSILEQIKLANHWQKDLLFLGYQIDDCQKMNYKTKFYPHEKLIDNVWQITQVE</sequence>
<dbReference type="Pfam" id="PF04376">
    <property type="entry name" value="ATE_N"/>
    <property type="match status" value="1"/>
</dbReference>
<comment type="catalytic activity">
    <reaction evidence="4">
        <text>N-terminal L-glutamyl-[protein] + L-leucyl-tRNA(Leu) = N-terminal L-leucyl-L-glutamyl-[protein] + tRNA(Leu) + H(+)</text>
        <dbReference type="Rhea" id="RHEA:50412"/>
        <dbReference type="Rhea" id="RHEA-COMP:9613"/>
        <dbReference type="Rhea" id="RHEA-COMP:9622"/>
        <dbReference type="Rhea" id="RHEA-COMP:12664"/>
        <dbReference type="Rhea" id="RHEA-COMP:12668"/>
        <dbReference type="ChEBI" id="CHEBI:15378"/>
        <dbReference type="ChEBI" id="CHEBI:64721"/>
        <dbReference type="ChEBI" id="CHEBI:78442"/>
        <dbReference type="ChEBI" id="CHEBI:78494"/>
        <dbReference type="ChEBI" id="CHEBI:133041"/>
        <dbReference type="EC" id="2.3.2.29"/>
    </reaction>
</comment>